<sequence>MRETAACLLVALGIGLPAFRSGEGMPPFDLTGTWAVMQVTSDIVVYPFVGQRIRTTTLILHVEMGQTGSIVTVSETHCLVDTDDGTGMVVTEIPDAFLRSLGTVDRIATLEGTGEGWRFVELWPTEVHGARLADPVSDPLPTTADDPRMFDQDGDGQPGITVRVRVLGLISGEVYVVQRLSKLLDGQVLAPDLIRGLLTWTNEQVTLGASNPFLNAGGEAHVDPVRERSYFVAIRVPAGTTCANLTANWRTLFDR</sequence>
<reference evidence="2" key="1">
    <citation type="submission" date="2018-05" db="EMBL/GenBank/DDBJ databases">
        <authorList>
            <person name="Hao L."/>
        </authorList>
    </citation>
    <scope>NUCLEOTIDE SEQUENCE [LARGE SCALE GENOMIC DNA]</scope>
</reference>
<proteinExistence type="predicted"/>
<organism evidence="1 2">
    <name type="scientific">Candidatus Bipolaricaulis anaerobius</name>
    <dbReference type="NCBI Taxonomy" id="2026885"/>
    <lineage>
        <taxon>Bacteria</taxon>
        <taxon>Candidatus Bipolaricaulota</taxon>
        <taxon>Candidatus Bipolaricaulia</taxon>
        <taxon>Candidatus Bipolaricaulales</taxon>
        <taxon>Candidatus Bipolaricaulaceae</taxon>
        <taxon>Candidatus Bipolaricaulis</taxon>
    </lineage>
</organism>
<evidence type="ECO:0000313" key="1">
    <source>
        <dbReference type="EMBL" id="SQD92955.1"/>
    </source>
</evidence>
<keyword evidence="2" id="KW-1185">Reference proteome</keyword>
<dbReference type="EMBL" id="LS483254">
    <property type="protein sequence ID" value="SQD92955.1"/>
    <property type="molecule type" value="Genomic_DNA"/>
</dbReference>
<dbReference type="Proteomes" id="UP000249818">
    <property type="component" value="Chromosome BARAN1"/>
</dbReference>
<accession>A0A2X3MLD7</accession>
<evidence type="ECO:0000313" key="2">
    <source>
        <dbReference type="Proteomes" id="UP000249818"/>
    </source>
</evidence>
<dbReference type="KEGG" id="bana:BARAN1_0931"/>
<protein>
    <submittedName>
        <fullName evidence="1">Uncharacterized protein</fullName>
    </submittedName>
</protein>
<dbReference type="AlphaFoldDB" id="A0A2X3MLD7"/>
<gene>
    <name evidence="1" type="ORF">BARAN1_0931</name>
</gene>
<name>A0A2X3MLD7_9BACT</name>